<evidence type="ECO:0000313" key="3">
    <source>
        <dbReference type="Proteomes" id="UP000314294"/>
    </source>
</evidence>
<dbReference type="Proteomes" id="UP000314294">
    <property type="component" value="Unassembled WGS sequence"/>
</dbReference>
<organism evidence="2 3">
    <name type="scientific">Liparis tanakae</name>
    <name type="common">Tanaka's snailfish</name>
    <dbReference type="NCBI Taxonomy" id="230148"/>
    <lineage>
        <taxon>Eukaryota</taxon>
        <taxon>Metazoa</taxon>
        <taxon>Chordata</taxon>
        <taxon>Craniata</taxon>
        <taxon>Vertebrata</taxon>
        <taxon>Euteleostomi</taxon>
        <taxon>Actinopterygii</taxon>
        <taxon>Neopterygii</taxon>
        <taxon>Teleostei</taxon>
        <taxon>Neoteleostei</taxon>
        <taxon>Acanthomorphata</taxon>
        <taxon>Eupercaria</taxon>
        <taxon>Perciformes</taxon>
        <taxon>Cottioidei</taxon>
        <taxon>Cottales</taxon>
        <taxon>Liparidae</taxon>
        <taxon>Liparis</taxon>
    </lineage>
</organism>
<gene>
    <name evidence="2" type="ORF">EYF80_032481</name>
</gene>
<evidence type="ECO:0000256" key="1">
    <source>
        <dbReference type="SAM" id="MobiDB-lite"/>
    </source>
</evidence>
<feature type="region of interest" description="Disordered" evidence="1">
    <location>
        <begin position="40"/>
        <end position="69"/>
    </location>
</feature>
<feature type="compositionally biased region" description="Low complexity" evidence="1">
    <location>
        <begin position="40"/>
        <end position="49"/>
    </location>
</feature>
<keyword evidence="3" id="KW-1185">Reference proteome</keyword>
<evidence type="ECO:0000313" key="2">
    <source>
        <dbReference type="EMBL" id="TNN57292.1"/>
    </source>
</evidence>
<dbReference type="EMBL" id="SRLO01000408">
    <property type="protein sequence ID" value="TNN57292.1"/>
    <property type="molecule type" value="Genomic_DNA"/>
</dbReference>
<name>A0A4Z2GXB4_9TELE</name>
<feature type="compositionally biased region" description="Polar residues" evidence="1">
    <location>
        <begin position="50"/>
        <end position="67"/>
    </location>
</feature>
<accession>A0A4Z2GXB4</accession>
<protein>
    <submittedName>
        <fullName evidence="2">Uncharacterized protein</fullName>
    </submittedName>
</protein>
<comment type="caution">
    <text evidence="2">The sequence shown here is derived from an EMBL/GenBank/DDBJ whole genome shotgun (WGS) entry which is preliminary data.</text>
</comment>
<proteinExistence type="predicted"/>
<sequence length="119" mass="13350">MDWISDNAATDFAIVVYQPVQIDVDRSASYCPARIGYFSSRSQSSDYRSNQPDSLWLQQQHDSQDPASSRKALTGWKTYELSCALFSPRCGRRAHKLQRYPAHKQGSAELAALSGIGYD</sequence>
<reference evidence="2 3" key="1">
    <citation type="submission" date="2019-03" db="EMBL/GenBank/DDBJ databases">
        <title>First draft genome of Liparis tanakae, snailfish: a comprehensive survey of snailfish specific genes.</title>
        <authorList>
            <person name="Kim W."/>
            <person name="Song I."/>
            <person name="Jeong J.-H."/>
            <person name="Kim D."/>
            <person name="Kim S."/>
            <person name="Ryu S."/>
            <person name="Song J.Y."/>
            <person name="Lee S.K."/>
        </authorList>
    </citation>
    <scope>NUCLEOTIDE SEQUENCE [LARGE SCALE GENOMIC DNA]</scope>
    <source>
        <tissue evidence="2">Muscle</tissue>
    </source>
</reference>
<dbReference type="AlphaFoldDB" id="A0A4Z2GXB4"/>